<gene>
    <name evidence="2" type="ORF">M422DRAFT_254550</name>
</gene>
<feature type="region of interest" description="Disordered" evidence="1">
    <location>
        <begin position="109"/>
        <end position="137"/>
    </location>
</feature>
<feature type="compositionally biased region" description="Basic and acidic residues" evidence="1">
    <location>
        <begin position="29"/>
        <end position="41"/>
    </location>
</feature>
<proteinExistence type="predicted"/>
<feature type="region of interest" description="Disordered" evidence="1">
    <location>
        <begin position="15"/>
        <end position="41"/>
    </location>
</feature>
<evidence type="ECO:0000256" key="1">
    <source>
        <dbReference type="SAM" id="MobiDB-lite"/>
    </source>
</evidence>
<dbReference type="HOGENOM" id="CLU_1866404_0_0_1"/>
<dbReference type="Proteomes" id="UP000054279">
    <property type="component" value="Unassembled WGS sequence"/>
</dbReference>
<evidence type="ECO:0000313" key="3">
    <source>
        <dbReference type="Proteomes" id="UP000054279"/>
    </source>
</evidence>
<protein>
    <submittedName>
        <fullName evidence="2">Uncharacterized protein</fullName>
    </submittedName>
</protein>
<name>A0A0C9VVY7_SPHS4</name>
<dbReference type="AlphaFoldDB" id="A0A0C9VVY7"/>
<organism evidence="2 3">
    <name type="scientific">Sphaerobolus stellatus (strain SS14)</name>
    <dbReference type="NCBI Taxonomy" id="990650"/>
    <lineage>
        <taxon>Eukaryota</taxon>
        <taxon>Fungi</taxon>
        <taxon>Dikarya</taxon>
        <taxon>Basidiomycota</taxon>
        <taxon>Agaricomycotina</taxon>
        <taxon>Agaricomycetes</taxon>
        <taxon>Phallomycetidae</taxon>
        <taxon>Geastrales</taxon>
        <taxon>Sphaerobolaceae</taxon>
        <taxon>Sphaerobolus</taxon>
    </lineage>
</organism>
<feature type="compositionally biased region" description="Basic and acidic residues" evidence="1">
    <location>
        <begin position="113"/>
        <end position="137"/>
    </location>
</feature>
<accession>A0A0C9VVY7</accession>
<keyword evidence="3" id="KW-1185">Reference proteome</keyword>
<reference evidence="2 3" key="1">
    <citation type="submission" date="2014-06" db="EMBL/GenBank/DDBJ databases">
        <title>Evolutionary Origins and Diversification of the Mycorrhizal Mutualists.</title>
        <authorList>
            <consortium name="DOE Joint Genome Institute"/>
            <consortium name="Mycorrhizal Genomics Consortium"/>
            <person name="Kohler A."/>
            <person name="Kuo A."/>
            <person name="Nagy L.G."/>
            <person name="Floudas D."/>
            <person name="Copeland A."/>
            <person name="Barry K.W."/>
            <person name="Cichocki N."/>
            <person name="Veneault-Fourrey C."/>
            <person name="LaButti K."/>
            <person name="Lindquist E.A."/>
            <person name="Lipzen A."/>
            <person name="Lundell T."/>
            <person name="Morin E."/>
            <person name="Murat C."/>
            <person name="Riley R."/>
            <person name="Ohm R."/>
            <person name="Sun H."/>
            <person name="Tunlid A."/>
            <person name="Henrissat B."/>
            <person name="Grigoriev I.V."/>
            <person name="Hibbett D.S."/>
            <person name="Martin F."/>
        </authorList>
    </citation>
    <scope>NUCLEOTIDE SEQUENCE [LARGE SCALE GENOMIC DNA]</scope>
    <source>
        <strain evidence="2 3">SS14</strain>
    </source>
</reference>
<dbReference type="EMBL" id="KN837130">
    <property type="protein sequence ID" value="KIJ42451.1"/>
    <property type="molecule type" value="Genomic_DNA"/>
</dbReference>
<feature type="region of interest" description="Disordered" evidence="1">
    <location>
        <begin position="53"/>
        <end position="87"/>
    </location>
</feature>
<evidence type="ECO:0000313" key="2">
    <source>
        <dbReference type="EMBL" id="KIJ42451.1"/>
    </source>
</evidence>
<sequence>MELVTDVLGHGAVIESKHEQCNQRTHTNNTDERRREKDKVKRCDPVKTCTKEMGRDETPMKERRDATLCNEEVGRDRTPTKDSKREGREYALNIGSKLWQLQPHISEELTPADDVRHDEHVEGRDVVVHEESSSTAH</sequence>